<comment type="function">
    <text evidence="7">Responsible for synthesis of pseudouridine from uracil.</text>
</comment>
<evidence type="ECO:0000256" key="3">
    <source>
        <dbReference type="ARBA" id="ARBA00022884"/>
    </source>
</evidence>
<dbReference type="FunFam" id="3.30.2350.10:FF:000006">
    <property type="entry name" value="Pseudouridine synthase"/>
    <property type="match status" value="1"/>
</dbReference>
<dbReference type="InterPro" id="IPR002942">
    <property type="entry name" value="S4_RNA-bd"/>
</dbReference>
<dbReference type="RefSeq" id="WP_144847136.1">
    <property type="nucleotide sequence ID" value="NZ_VNJI01000013.1"/>
</dbReference>
<evidence type="ECO:0000256" key="1">
    <source>
        <dbReference type="ARBA" id="ARBA00000073"/>
    </source>
</evidence>
<evidence type="ECO:0000256" key="7">
    <source>
        <dbReference type="RuleBase" id="RU362028"/>
    </source>
</evidence>
<evidence type="ECO:0000313" key="9">
    <source>
        <dbReference type="EMBL" id="TVY09578.1"/>
    </source>
</evidence>
<dbReference type="SMART" id="SM00363">
    <property type="entry name" value="S4"/>
    <property type="match status" value="1"/>
</dbReference>
<evidence type="ECO:0000313" key="10">
    <source>
        <dbReference type="Proteomes" id="UP000317036"/>
    </source>
</evidence>
<name>A0A559KBS0_9BACL</name>
<dbReference type="InterPro" id="IPR050188">
    <property type="entry name" value="RluA_PseudoU_synthase"/>
</dbReference>
<dbReference type="AlphaFoldDB" id="A0A559KBS0"/>
<evidence type="ECO:0000259" key="8">
    <source>
        <dbReference type="SMART" id="SM00363"/>
    </source>
</evidence>
<dbReference type="OrthoDB" id="9773999at2"/>
<dbReference type="PROSITE" id="PS50889">
    <property type="entry name" value="S4"/>
    <property type="match status" value="1"/>
</dbReference>
<dbReference type="InterPro" id="IPR036986">
    <property type="entry name" value="S4_RNA-bd_sf"/>
</dbReference>
<accession>A0A559KBS0</accession>
<protein>
    <recommendedName>
        <fullName evidence="7">Pseudouridine synthase</fullName>
        <ecNumber evidence="7">5.4.99.-</ecNumber>
    </recommendedName>
</protein>
<dbReference type="NCBIfam" id="TIGR00005">
    <property type="entry name" value="rluA_subfam"/>
    <property type="match status" value="1"/>
</dbReference>
<dbReference type="CDD" id="cd02869">
    <property type="entry name" value="PseudoU_synth_RluA_like"/>
    <property type="match status" value="1"/>
</dbReference>
<dbReference type="InterPro" id="IPR020103">
    <property type="entry name" value="PsdUridine_synth_cat_dom_sf"/>
</dbReference>
<feature type="domain" description="RNA-binding S4" evidence="8">
    <location>
        <begin position="27"/>
        <end position="92"/>
    </location>
</feature>
<dbReference type="PROSITE" id="PS01129">
    <property type="entry name" value="PSI_RLU"/>
    <property type="match status" value="1"/>
</dbReference>
<comment type="caution">
    <text evidence="9">The sequence shown here is derived from an EMBL/GenBank/DDBJ whole genome shotgun (WGS) entry which is preliminary data.</text>
</comment>
<dbReference type="Gene3D" id="3.10.290.10">
    <property type="entry name" value="RNA-binding S4 domain"/>
    <property type="match status" value="1"/>
</dbReference>
<evidence type="ECO:0000256" key="6">
    <source>
        <dbReference type="PROSITE-ProRule" id="PRU00182"/>
    </source>
</evidence>
<keyword evidence="10" id="KW-1185">Reference proteome</keyword>
<dbReference type="PANTHER" id="PTHR21600:SF44">
    <property type="entry name" value="RIBOSOMAL LARGE SUBUNIT PSEUDOURIDINE SYNTHASE D"/>
    <property type="match status" value="1"/>
</dbReference>
<keyword evidence="3 6" id="KW-0694">RNA-binding</keyword>
<dbReference type="Pfam" id="PF00849">
    <property type="entry name" value="PseudoU_synth_2"/>
    <property type="match status" value="1"/>
</dbReference>
<dbReference type="CDD" id="cd00165">
    <property type="entry name" value="S4"/>
    <property type="match status" value="1"/>
</dbReference>
<dbReference type="GO" id="GO:0000455">
    <property type="term" value="P:enzyme-directed rRNA pseudouridine synthesis"/>
    <property type="evidence" value="ECO:0007669"/>
    <property type="project" value="UniProtKB-ARBA"/>
</dbReference>
<dbReference type="EC" id="5.4.99.-" evidence="7"/>
<evidence type="ECO:0000256" key="2">
    <source>
        <dbReference type="ARBA" id="ARBA00010876"/>
    </source>
</evidence>
<dbReference type="GO" id="GO:0120159">
    <property type="term" value="F:rRNA pseudouridine synthase activity"/>
    <property type="evidence" value="ECO:0007669"/>
    <property type="project" value="UniProtKB-ARBA"/>
</dbReference>
<feature type="active site" evidence="5">
    <location>
        <position position="151"/>
    </location>
</feature>
<dbReference type="EMBL" id="VNJI01000013">
    <property type="protein sequence ID" value="TVY09578.1"/>
    <property type="molecule type" value="Genomic_DNA"/>
</dbReference>
<proteinExistence type="inferred from homology"/>
<dbReference type="PANTHER" id="PTHR21600">
    <property type="entry name" value="MITOCHONDRIAL RNA PSEUDOURIDINE SYNTHASE"/>
    <property type="match status" value="1"/>
</dbReference>
<dbReference type="InterPro" id="IPR006225">
    <property type="entry name" value="PsdUridine_synth_RluC/D"/>
</dbReference>
<organism evidence="9 10">
    <name type="scientific">Paenibacillus cremeus</name>
    <dbReference type="NCBI Taxonomy" id="2163881"/>
    <lineage>
        <taxon>Bacteria</taxon>
        <taxon>Bacillati</taxon>
        <taxon>Bacillota</taxon>
        <taxon>Bacilli</taxon>
        <taxon>Bacillales</taxon>
        <taxon>Paenibacillaceae</taxon>
        <taxon>Paenibacillus</taxon>
    </lineage>
</organism>
<comment type="catalytic activity">
    <reaction evidence="1 7">
        <text>a uridine in RNA = a pseudouridine in RNA</text>
        <dbReference type="Rhea" id="RHEA:48348"/>
        <dbReference type="Rhea" id="RHEA-COMP:12068"/>
        <dbReference type="Rhea" id="RHEA-COMP:12069"/>
        <dbReference type="ChEBI" id="CHEBI:65314"/>
        <dbReference type="ChEBI" id="CHEBI:65315"/>
    </reaction>
</comment>
<evidence type="ECO:0000256" key="5">
    <source>
        <dbReference type="PIRSR" id="PIRSR606225-1"/>
    </source>
</evidence>
<dbReference type="GO" id="GO:0003723">
    <property type="term" value="F:RNA binding"/>
    <property type="evidence" value="ECO:0007669"/>
    <property type="project" value="UniProtKB-KW"/>
</dbReference>
<dbReference type="SUPFAM" id="SSF55174">
    <property type="entry name" value="Alpha-L RNA-binding motif"/>
    <property type="match status" value="1"/>
</dbReference>
<dbReference type="InterPro" id="IPR006145">
    <property type="entry name" value="PsdUridine_synth_RsuA/RluA"/>
</dbReference>
<dbReference type="SUPFAM" id="SSF55120">
    <property type="entry name" value="Pseudouridine synthase"/>
    <property type="match status" value="1"/>
</dbReference>
<dbReference type="Gene3D" id="3.30.2350.10">
    <property type="entry name" value="Pseudouridine synthase"/>
    <property type="match status" value="1"/>
</dbReference>
<dbReference type="Proteomes" id="UP000317036">
    <property type="component" value="Unassembled WGS sequence"/>
</dbReference>
<reference evidence="9 10" key="1">
    <citation type="submission" date="2019-07" db="EMBL/GenBank/DDBJ databases">
        <authorList>
            <person name="Kim J."/>
        </authorList>
    </citation>
    <scope>NUCLEOTIDE SEQUENCE [LARGE SCALE GENOMIC DNA]</scope>
    <source>
        <strain evidence="9 10">JC52</strain>
    </source>
</reference>
<comment type="similarity">
    <text evidence="2 7">Belongs to the pseudouridine synthase RluA family.</text>
</comment>
<dbReference type="InterPro" id="IPR006224">
    <property type="entry name" value="PsdUridine_synth_RluA-like_CS"/>
</dbReference>
<keyword evidence="4 7" id="KW-0413">Isomerase</keyword>
<evidence type="ECO:0000256" key="4">
    <source>
        <dbReference type="ARBA" id="ARBA00023235"/>
    </source>
</evidence>
<dbReference type="Pfam" id="PF01479">
    <property type="entry name" value="S4"/>
    <property type="match status" value="1"/>
</dbReference>
<sequence>MSGITGPELETSEQRHEWVTVAEDSGERLDKFLTEAIEEETSRTQIQQWIKDGFVLVDGRTVKPNQKLSEGQTIVLTMPEPEELDMKPEDIPLEVVYEDSDVIVINKPRGMVVHPAFGHHSGTLVNALLHHCKDLSGINGVMRPGIVHRIDKDTSGLLMVAKNDLAHAGLTEQLKAHTVTRKYIALVHRNVPHDNGTIDAPIGRDPKDRKLYTVTEKNSKHAVTHFVVLERFGDYTLLELKLETGRTHQIRVHMKFIGHPLVGDPAYGPVRNRGLTMDGQALHAAVLGFKHPRTGEMLQFEAPLPEDMNQLLELLKTR</sequence>
<gene>
    <name evidence="9" type="ORF">FPZ49_12625</name>
</gene>